<comment type="caution">
    <text evidence="1">The sequence shown here is derived from an EMBL/GenBank/DDBJ whole genome shotgun (WGS) entry which is preliminary data.</text>
</comment>
<keyword evidence="2" id="KW-1185">Reference proteome</keyword>
<dbReference type="Proteomes" id="UP001055811">
    <property type="component" value="Linkage Group LG07"/>
</dbReference>
<evidence type="ECO:0000313" key="1">
    <source>
        <dbReference type="EMBL" id="KAI3710232.1"/>
    </source>
</evidence>
<reference evidence="2" key="1">
    <citation type="journal article" date="2022" name="Mol. Ecol. Resour.">
        <title>The genomes of chicory, endive, great burdock and yacon provide insights into Asteraceae palaeo-polyploidization history and plant inulin production.</title>
        <authorList>
            <person name="Fan W."/>
            <person name="Wang S."/>
            <person name="Wang H."/>
            <person name="Wang A."/>
            <person name="Jiang F."/>
            <person name="Liu H."/>
            <person name="Zhao H."/>
            <person name="Xu D."/>
            <person name="Zhang Y."/>
        </authorList>
    </citation>
    <scope>NUCLEOTIDE SEQUENCE [LARGE SCALE GENOMIC DNA]</scope>
    <source>
        <strain evidence="2">cv. Punajuju</strain>
    </source>
</reference>
<proteinExistence type="predicted"/>
<reference evidence="1 2" key="2">
    <citation type="journal article" date="2022" name="Mol. Ecol. Resour.">
        <title>The genomes of chicory, endive, great burdock and yacon provide insights into Asteraceae paleo-polyploidization history and plant inulin production.</title>
        <authorList>
            <person name="Fan W."/>
            <person name="Wang S."/>
            <person name="Wang H."/>
            <person name="Wang A."/>
            <person name="Jiang F."/>
            <person name="Liu H."/>
            <person name="Zhao H."/>
            <person name="Xu D."/>
            <person name="Zhang Y."/>
        </authorList>
    </citation>
    <scope>NUCLEOTIDE SEQUENCE [LARGE SCALE GENOMIC DNA]</scope>
    <source>
        <strain evidence="2">cv. Punajuju</strain>
        <tissue evidence="1">Leaves</tissue>
    </source>
</reference>
<organism evidence="1 2">
    <name type="scientific">Cichorium intybus</name>
    <name type="common">Chicory</name>
    <dbReference type="NCBI Taxonomy" id="13427"/>
    <lineage>
        <taxon>Eukaryota</taxon>
        <taxon>Viridiplantae</taxon>
        <taxon>Streptophyta</taxon>
        <taxon>Embryophyta</taxon>
        <taxon>Tracheophyta</taxon>
        <taxon>Spermatophyta</taxon>
        <taxon>Magnoliopsida</taxon>
        <taxon>eudicotyledons</taxon>
        <taxon>Gunneridae</taxon>
        <taxon>Pentapetalae</taxon>
        <taxon>asterids</taxon>
        <taxon>campanulids</taxon>
        <taxon>Asterales</taxon>
        <taxon>Asteraceae</taxon>
        <taxon>Cichorioideae</taxon>
        <taxon>Cichorieae</taxon>
        <taxon>Cichoriinae</taxon>
        <taxon>Cichorium</taxon>
    </lineage>
</organism>
<sequence>MRPINFSVSVVGWASSQNSIYPLYHPSMAAITFFILLFLTLSSTIHARESQFFAKISNNIPKESQPLNTNQQDPNSIPETKPDGGAYGLYGHESGQLPPSTTANDLPANLPENYNPVAYTTPIHSSTQDLPEEFNDPEAYQLTGESGMYNSEKQDMGAKFANGDNMYNYGKQDVGTNGGEMYNSEKQEMGAKFANGDNMYNYQKQDMGANGGNMYNLQKQGMSDTRFMENGRYYYAGGDGYKSQKPPLDDTRFMETEDGGNTYNSQEQGSEDMYNSEKQGLGETTYSTTNNANVYNMEKQGMSDTRFLENGKYYYDLNMEKKSRSFDSRNGYNTNGYNGNSYDRYNPNGGYQNHEEFQVNEENQFNP</sequence>
<name>A0ACB9AK39_CICIN</name>
<gene>
    <name evidence="1" type="ORF">L2E82_40008</name>
</gene>
<protein>
    <submittedName>
        <fullName evidence="1">Uncharacterized protein</fullName>
    </submittedName>
</protein>
<dbReference type="EMBL" id="CM042015">
    <property type="protein sequence ID" value="KAI3710232.1"/>
    <property type="molecule type" value="Genomic_DNA"/>
</dbReference>
<evidence type="ECO:0000313" key="2">
    <source>
        <dbReference type="Proteomes" id="UP001055811"/>
    </source>
</evidence>
<accession>A0ACB9AK39</accession>